<dbReference type="Gene3D" id="2.30.30.110">
    <property type="match status" value="1"/>
</dbReference>
<comment type="caution">
    <text evidence="1">The sequence shown here is derived from an EMBL/GenBank/DDBJ whole genome shotgun (WGS) entry which is preliminary data.</text>
</comment>
<evidence type="ECO:0000313" key="2">
    <source>
        <dbReference type="Proteomes" id="UP000177096"/>
    </source>
</evidence>
<evidence type="ECO:0008006" key="3">
    <source>
        <dbReference type="Google" id="ProtNLM"/>
    </source>
</evidence>
<name>A0A1G2UIH1_9BACT</name>
<dbReference type="InterPro" id="IPR003477">
    <property type="entry name" value="PemK-like"/>
</dbReference>
<gene>
    <name evidence="1" type="ORF">A3I86_00420</name>
</gene>
<dbReference type="AlphaFoldDB" id="A0A1G2UIH1"/>
<organism evidence="1 2">
    <name type="scientific">Candidatus Zambryskibacteria bacterium RIFCSPLOWO2_02_FULL_39_14</name>
    <dbReference type="NCBI Taxonomy" id="1802769"/>
    <lineage>
        <taxon>Bacteria</taxon>
        <taxon>Candidatus Zambryskiibacteriota</taxon>
    </lineage>
</organism>
<dbReference type="SUPFAM" id="SSF50118">
    <property type="entry name" value="Cell growth inhibitor/plasmid maintenance toxic component"/>
    <property type="match status" value="1"/>
</dbReference>
<dbReference type="Pfam" id="PF02452">
    <property type="entry name" value="PemK_toxin"/>
    <property type="match status" value="1"/>
</dbReference>
<accession>A0A1G2UIH1</accession>
<protein>
    <recommendedName>
        <fullName evidence="3">Toxin-antitoxin system protein</fullName>
    </recommendedName>
</protein>
<dbReference type="Proteomes" id="UP000177096">
    <property type="component" value="Unassembled WGS sequence"/>
</dbReference>
<sequence length="129" mass="15636">MKKDFKSWHENKSNIQEAKERPFFHEREIWFVSIGLNIGFEEDGKGETFLRPVLILKKFNNESFWGVPITRRLKNNQYYFPFKMGERGMNSLILSQLRLMDAKRLHYKIKVMDHKEYEKVKQKLKDLIP</sequence>
<proteinExistence type="predicted"/>
<reference evidence="1 2" key="1">
    <citation type="journal article" date="2016" name="Nat. Commun.">
        <title>Thousands of microbial genomes shed light on interconnected biogeochemical processes in an aquifer system.</title>
        <authorList>
            <person name="Anantharaman K."/>
            <person name="Brown C.T."/>
            <person name="Hug L.A."/>
            <person name="Sharon I."/>
            <person name="Castelle C.J."/>
            <person name="Probst A.J."/>
            <person name="Thomas B.C."/>
            <person name="Singh A."/>
            <person name="Wilkins M.J."/>
            <person name="Karaoz U."/>
            <person name="Brodie E.L."/>
            <person name="Williams K.H."/>
            <person name="Hubbard S.S."/>
            <person name="Banfield J.F."/>
        </authorList>
    </citation>
    <scope>NUCLEOTIDE SEQUENCE [LARGE SCALE GENOMIC DNA]</scope>
</reference>
<dbReference type="EMBL" id="MHWM01000008">
    <property type="protein sequence ID" value="OHB09259.1"/>
    <property type="molecule type" value="Genomic_DNA"/>
</dbReference>
<dbReference type="GO" id="GO:0003677">
    <property type="term" value="F:DNA binding"/>
    <property type="evidence" value="ECO:0007669"/>
    <property type="project" value="InterPro"/>
</dbReference>
<evidence type="ECO:0000313" key="1">
    <source>
        <dbReference type="EMBL" id="OHB09259.1"/>
    </source>
</evidence>
<dbReference type="InterPro" id="IPR011067">
    <property type="entry name" value="Plasmid_toxin/cell-grow_inhib"/>
</dbReference>